<dbReference type="GO" id="GO:0016757">
    <property type="term" value="F:glycosyltransferase activity"/>
    <property type="evidence" value="ECO:0007669"/>
    <property type="project" value="UniProtKB-ARBA"/>
</dbReference>
<dbReference type="AlphaFoldDB" id="A0A9P1BQM6"/>
<organism evidence="3">
    <name type="scientific">Cladocopium goreaui</name>
    <dbReference type="NCBI Taxonomy" id="2562237"/>
    <lineage>
        <taxon>Eukaryota</taxon>
        <taxon>Sar</taxon>
        <taxon>Alveolata</taxon>
        <taxon>Dinophyceae</taxon>
        <taxon>Suessiales</taxon>
        <taxon>Symbiodiniaceae</taxon>
        <taxon>Cladocopium</taxon>
    </lineage>
</organism>
<evidence type="ECO:0000256" key="1">
    <source>
        <dbReference type="SAM" id="MobiDB-lite"/>
    </source>
</evidence>
<dbReference type="Gene3D" id="3.40.50.2000">
    <property type="entry name" value="Glycogen Phosphorylase B"/>
    <property type="match status" value="2"/>
</dbReference>
<accession>A0A9P1BQM6</accession>
<feature type="region of interest" description="Disordered" evidence="1">
    <location>
        <begin position="328"/>
        <end position="358"/>
    </location>
</feature>
<evidence type="ECO:0000259" key="2">
    <source>
        <dbReference type="Pfam" id="PF06722"/>
    </source>
</evidence>
<dbReference type="EMBL" id="CAMXCT010000358">
    <property type="protein sequence ID" value="CAI3977654.1"/>
    <property type="molecule type" value="Genomic_DNA"/>
</dbReference>
<dbReference type="EMBL" id="CAMXCT030000358">
    <property type="protein sequence ID" value="CAL4764966.1"/>
    <property type="molecule type" value="Genomic_DNA"/>
</dbReference>
<proteinExistence type="predicted"/>
<feature type="compositionally biased region" description="Basic and acidic residues" evidence="1">
    <location>
        <begin position="990"/>
        <end position="1005"/>
    </location>
</feature>
<reference evidence="4" key="2">
    <citation type="submission" date="2024-04" db="EMBL/GenBank/DDBJ databases">
        <authorList>
            <person name="Chen Y."/>
            <person name="Shah S."/>
            <person name="Dougan E. K."/>
            <person name="Thang M."/>
            <person name="Chan C."/>
        </authorList>
    </citation>
    <scope>NUCLEOTIDE SEQUENCE [LARGE SCALE GENOMIC DNA]</scope>
</reference>
<sequence>MGEIDLNDLEQFCLLGEEGLEPECAIGRLNLALEGKPESIAIILICLAGDRVLAGIPHKAWHRRAANRLLPAGTLEKPLSLEVAACSLESRHEALPGGKCKIWVGFLAKSWFSSLDFDSDEAAILQFVLLDSEEVCAPFGEALQAIAGDKFNVAFVGNSDPEPAARLNALESQVAHIRSGLDALLAAQGVRPTVLGEESGFQTAEEVEVQRPSRLATPPGLGALPKAPPRAKDSGTALPGLDPGTVAAALQSGVPMSHLQAMSTLVQGKPGRMGDVPRRSPPVPEKAIDPLDDDAVAVEDIDGEPLDPAMDPVAKALVQLTHIVSSMNKQKGKKETLEESLDALGGQSSGSADQPTVTGKKHVKAIEALKQALRKEPQVIYNSIEKLMAEDYGLMGHLPNASLPNMTARGWAEHRPRIQGFPRTVRWVWGVCGILDCLRNSNPEEARARACLMLAQAEQESIDKGNFLLAQEMSLEPPPPYASFTAHVIPDPMEVQFTRIMDGRWIDAFTAKLRDADEYIERRRKLGQRGVHAKEHGNLESPLAKAKVGVIVWPPTLAVGDILKAAHPAAFRLIVPLLLVSSATDGGLYSRRCAESHFNVPGSGASTLRANSIWETAAKQESFEDTLAKLSSFAEKSLQNHGQYKKNQLMEKLDWCERTFVAACRYAGLLIAWMMSLLDSVYRVQAGRSQKDIIKLPQCLVDELYIASALLPLAVTDIRASFCEALYAVDASDWGEAVVKADLRSKLERMLRGSFWACPQLLGHAIAQYGYHLYDKLAQCDFDSLACVLTPYFALPPYGTTNLLWLLLTKYFVDGSACALAPSFALAIMWDITVKQAACAFEPWLAQHRSCNGDQVCSNCWKCPIPRASISKAVQRVAATQAKVARTAAEEKKVRAIAGVWDAIAERKRNREQNSSQMKDAEPKAKHPKQENRTEMSTDGPEDGRGQREDSDERQRAVRATTDVWAASVERKRKTKDTAQMQEAQPQAKQRREDGGTERSTDRQAEMSCKQQSKGSATEMVTLLADGAQAGGKGFGSLCVGDSRLATEKVIRALMRAKGDLRCVMAGGWAGLSPASLDETMEDFVKLTFVEQNVFQLSAVPHDWLLPFCCGAVHHGGAGTVAAVCRAGIPQAVLPVAWDQPWWAEHLEQMGLGAAADFMVDEDSLCAAFERLAFDPQLATAAAALGTQIEGERNQGQLQLADFVEQCLDMPHPWATATCPATTPQPPLWCRSVEDLEARSPRGCWEICRICCPPVN</sequence>
<dbReference type="OrthoDB" id="438561at2759"/>
<feature type="compositionally biased region" description="Low complexity" evidence="1">
    <location>
        <begin position="214"/>
        <end position="225"/>
    </location>
</feature>
<evidence type="ECO:0000313" key="5">
    <source>
        <dbReference type="Proteomes" id="UP001152797"/>
    </source>
</evidence>
<feature type="compositionally biased region" description="Basic and acidic residues" evidence="1">
    <location>
        <begin position="919"/>
        <end position="956"/>
    </location>
</feature>
<comment type="caution">
    <text evidence="3">The sequence shown here is derived from an EMBL/GenBank/DDBJ whole genome shotgun (WGS) entry which is preliminary data.</text>
</comment>
<dbReference type="InterPro" id="IPR010610">
    <property type="entry name" value="EryCIII-like_C"/>
</dbReference>
<feature type="region of interest" description="Disordered" evidence="1">
    <location>
        <begin position="204"/>
        <end position="244"/>
    </location>
</feature>
<dbReference type="InterPro" id="IPR050426">
    <property type="entry name" value="Glycosyltransferase_28"/>
</dbReference>
<dbReference type="EMBL" id="CAMXCT020000358">
    <property type="protein sequence ID" value="CAL1131029.1"/>
    <property type="molecule type" value="Genomic_DNA"/>
</dbReference>
<evidence type="ECO:0000313" key="3">
    <source>
        <dbReference type="EMBL" id="CAI3977654.1"/>
    </source>
</evidence>
<feature type="domain" description="Erythromycin biosynthesis protein CIII-like C-terminal" evidence="2">
    <location>
        <begin position="1087"/>
        <end position="1185"/>
    </location>
</feature>
<dbReference type="Pfam" id="PF06722">
    <property type="entry name" value="EryCIII-like_C"/>
    <property type="match status" value="1"/>
</dbReference>
<dbReference type="PANTHER" id="PTHR48050">
    <property type="entry name" value="STEROL 3-BETA-GLUCOSYLTRANSFERASE"/>
    <property type="match status" value="1"/>
</dbReference>
<gene>
    <name evidence="3" type="ORF">C1SCF055_LOCUS5778</name>
</gene>
<name>A0A9P1BQM6_9DINO</name>
<evidence type="ECO:0000313" key="4">
    <source>
        <dbReference type="EMBL" id="CAL1131029.1"/>
    </source>
</evidence>
<feature type="compositionally biased region" description="Polar residues" evidence="1">
    <location>
        <begin position="978"/>
        <end position="988"/>
    </location>
</feature>
<feature type="region of interest" description="Disordered" evidence="1">
    <location>
        <begin position="908"/>
        <end position="1014"/>
    </location>
</feature>
<dbReference type="Proteomes" id="UP001152797">
    <property type="component" value="Unassembled WGS sequence"/>
</dbReference>
<dbReference type="SUPFAM" id="SSF53756">
    <property type="entry name" value="UDP-Glycosyltransferase/glycogen phosphorylase"/>
    <property type="match status" value="1"/>
</dbReference>
<keyword evidence="5" id="KW-1185">Reference proteome</keyword>
<protein>
    <recommendedName>
        <fullName evidence="2">Erythromycin biosynthesis protein CIII-like C-terminal domain-containing protein</fullName>
    </recommendedName>
</protein>
<feature type="region of interest" description="Disordered" evidence="1">
    <location>
        <begin position="268"/>
        <end position="289"/>
    </location>
</feature>
<reference evidence="3" key="1">
    <citation type="submission" date="2022-10" db="EMBL/GenBank/DDBJ databases">
        <authorList>
            <person name="Chen Y."/>
            <person name="Dougan E. K."/>
            <person name="Chan C."/>
            <person name="Rhodes N."/>
            <person name="Thang M."/>
        </authorList>
    </citation>
    <scope>NUCLEOTIDE SEQUENCE</scope>
</reference>
<dbReference type="PANTHER" id="PTHR48050:SF13">
    <property type="entry name" value="STEROL 3-BETA-GLUCOSYLTRANSFERASE UGT80A2"/>
    <property type="match status" value="1"/>
</dbReference>